<accession>A0A1Y4MQ76</accession>
<sequence length="358" mass="41582">MGVLGKDLFDISRPLTHTKVRFGEEGYWLVDNSEMVTYGSILTEILNMDFSPLQQALDCLTQAIQEKNWSQEPKAYMDLAKVFHALPFYRLSLKEFRLIEETQTENILIGEAQEAFSQFLVEKTPKLVDIAQQTLADLQMVQERYSWFLERLFEGPISEKKKGQRKEPLAQRIIDKHLEAYVSGISLGADPKVDPPQVNIQYEVLALPDQQSVLVEKLYFDRLADFLYVECMRGIQKGFAPKRCANCGRWFLQTPGATYAYCDEIAPGESERTCREIGAITSFREKVRNNEVWQIHQRAYKKYFARTRKNTMSRTDFEAWSRQAEELRDAALEEISHTLDAQKKSEIIQRLKEQLNQK</sequence>
<dbReference type="RefSeq" id="WP_087301376.1">
    <property type="nucleotide sequence ID" value="NZ_NFKP01000011.1"/>
</dbReference>
<dbReference type="Proteomes" id="UP000196386">
    <property type="component" value="Unassembled WGS sequence"/>
</dbReference>
<dbReference type="EMBL" id="NFKP01000011">
    <property type="protein sequence ID" value="OUP69243.1"/>
    <property type="molecule type" value="Genomic_DNA"/>
</dbReference>
<dbReference type="AlphaFoldDB" id="A0A1Y4MQ76"/>
<comment type="caution">
    <text evidence="1">The sequence shown here is derived from an EMBL/GenBank/DDBJ whole genome shotgun (WGS) entry which is preliminary data.</text>
</comment>
<dbReference type="Pfam" id="PF19553">
    <property type="entry name" value="DUF6076"/>
    <property type="match status" value="1"/>
</dbReference>
<organism evidence="1 2">
    <name type="scientific">Anaerotruncus colihominis</name>
    <dbReference type="NCBI Taxonomy" id="169435"/>
    <lineage>
        <taxon>Bacteria</taxon>
        <taxon>Bacillati</taxon>
        <taxon>Bacillota</taxon>
        <taxon>Clostridia</taxon>
        <taxon>Eubacteriales</taxon>
        <taxon>Oscillospiraceae</taxon>
        <taxon>Anaerotruncus</taxon>
    </lineage>
</organism>
<evidence type="ECO:0000313" key="1">
    <source>
        <dbReference type="EMBL" id="OUP69243.1"/>
    </source>
</evidence>
<name>A0A1Y4MQ76_9FIRM</name>
<dbReference type="InterPro" id="IPR045722">
    <property type="entry name" value="DUF6076"/>
</dbReference>
<gene>
    <name evidence="1" type="ORF">B5F11_10255</name>
</gene>
<evidence type="ECO:0000313" key="2">
    <source>
        <dbReference type="Proteomes" id="UP000196386"/>
    </source>
</evidence>
<reference evidence="2" key="1">
    <citation type="submission" date="2017-04" db="EMBL/GenBank/DDBJ databases">
        <title>Function of individual gut microbiota members based on whole genome sequencing of pure cultures obtained from chicken caecum.</title>
        <authorList>
            <person name="Medvecky M."/>
            <person name="Cejkova D."/>
            <person name="Polansky O."/>
            <person name="Karasova D."/>
            <person name="Kubasova T."/>
            <person name="Cizek A."/>
            <person name="Rychlik I."/>
        </authorList>
    </citation>
    <scope>NUCLEOTIDE SEQUENCE [LARGE SCALE GENOMIC DNA]</scope>
    <source>
        <strain evidence="2">An175</strain>
    </source>
</reference>
<protein>
    <submittedName>
        <fullName evidence="1">Uncharacterized protein</fullName>
    </submittedName>
</protein>
<proteinExistence type="predicted"/>